<dbReference type="Proteomes" id="UP000318017">
    <property type="component" value="Chromosome"/>
</dbReference>
<evidence type="ECO:0000313" key="2">
    <source>
        <dbReference type="Proteomes" id="UP000318017"/>
    </source>
</evidence>
<name>A0A518GE67_9BACT</name>
<dbReference type="AlphaFoldDB" id="A0A518GE67"/>
<accession>A0A518GE67</accession>
<reference evidence="1 2" key="1">
    <citation type="submission" date="2019-02" db="EMBL/GenBank/DDBJ databases">
        <title>Deep-cultivation of Planctomycetes and their phenomic and genomic characterization uncovers novel biology.</title>
        <authorList>
            <person name="Wiegand S."/>
            <person name="Jogler M."/>
            <person name="Boedeker C."/>
            <person name="Pinto D."/>
            <person name="Vollmers J."/>
            <person name="Rivas-Marin E."/>
            <person name="Kohn T."/>
            <person name="Peeters S.H."/>
            <person name="Heuer A."/>
            <person name="Rast P."/>
            <person name="Oberbeckmann S."/>
            <person name="Bunk B."/>
            <person name="Jeske O."/>
            <person name="Meyerdierks A."/>
            <person name="Storesund J.E."/>
            <person name="Kallscheuer N."/>
            <person name="Luecker S."/>
            <person name="Lage O.M."/>
            <person name="Pohl T."/>
            <person name="Merkel B.J."/>
            <person name="Hornburger P."/>
            <person name="Mueller R.-W."/>
            <person name="Bruemmer F."/>
            <person name="Labrenz M."/>
            <person name="Spormann A.M."/>
            <person name="Op den Camp H."/>
            <person name="Overmann J."/>
            <person name="Amann R."/>
            <person name="Jetten M.S.M."/>
            <person name="Mascher T."/>
            <person name="Medema M.H."/>
            <person name="Devos D.P."/>
            <person name="Kaster A.-K."/>
            <person name="Ovreas L."/>
            <person name="Rohde M."/>
            <person name="Galperin M.Y."/>
            <person name="Jogler C."/>
        </authorList>
    </citation>
    <scope>NUCLEOTIDE SEQUENCE [LARGE SCALE GENOMIC DNA]</scope>
    <source>
        <strain evidence="1 2">Q31a</strain>
    </source>
</reference>
<organism evidence="1 2">
    <name type="scientific">Aureliella helgolandensis</name>
    <dbReference type="NCBI Taxonomy" id="2527968"/>
    <lineage>
        <taxon>Bacteria</taxon>
        <taxon>Pseudomonadati</taxon>
        <taxon>Planctomycetota</taxon>
        <taxon>Planctomycetia</taxon>
        <taxon>Pirellulales</taxon>
        <taxon>Pirellulaceae</taxon>
        <taxon>Aureliella</taxon>
    </lineage>
</organism>
<gene>
    <name evidence="1" type="ORF">Q31a_52290</name>
</gene>
<keyword evidence="2" id="KW-1185">Reference proteome</keyword>
<protein>
    <submittedName>
        <fullName evidence="1">Uncharacterized protein</fullName>
    </submittedName>
</protein>
<sequence>MLDNHVKAWRHESWQRMCPAFTVPTHLHFAYFASFAVIDRLGHAVATREEEPRKTLNTRKVALQTRV</sequence>
<proteinExistence type="predicted"/>
<evidence type="ECO:0000313" key="1">
    <source>
        <dbReference type="EMBL" id="QDV26850.1"/>
    </source>
</evidence>
<dbReference type="KEGG" id="ahel:Q31a_52290"/>
<dbReference type="EMBL" id="CP036298">
    <property type="protein sequence ID" value="QDV26850.1"/>
    <property type="molecule type" value="Genomic_DNA"/>
</dbReference>